<dbReference type="AlphaFoldDB" id="A0A1R3WSF3"/>
<dbReference type="InterPro" id="IPR036505">
    <property type="entry name" value="Amidase/PGRP_sf"/>
</dbReference>
<proteinExistence type="predicted"/>
<dbReference type="SUPFAM" id="SSF55846">
    <property type="entry name" value="N-acetylmuramoyl-L-alanine amidase-like"/>
    <property type="match status" value="1"/>
</dbReference>
<dbReference type="OrthoDB" id="8754850at2"/>
<evidence type="ECO:0000313" key="2">
    <source>
        <dbReference type="Proteomes" id="UP000186997"/>
    </source>
</evidence>
<evidence type="ECO:0000313" key="1">
    <source>
        <dbReference type="EMBL" id="SIT81218.1"/>
    </source>
</evidence>
<sequence length="185" mass="20380">MTPKVHRAAALLRTELFPTMYRETTNKIVLAYTSHVPDPRIDAAAIDMLDATDHYLGCSHHYVISTEGRIEVGRNPLTRSSRTRIKRYQQQALFIGVVGGLAAGNGHRADTITAAQEEAVEGLLQALADNLGVELEVFDHIANWNASHNLQSKDIGQTIRADTIDILYALMTDEELAASDERITA</sequence>
<dbReference type="GO" id="GO:0008745">
    <property type="term" value="F:N-acetylmuramoyl-L-alanine amidase activity"/>
    <property type="evidence" value="ECO:0007669"/>
    <property type="project" value="InterPro"/>
</dbReference>
<gene>
    <name evidence="1" type="ORF">SAMN05421665_1235</name>
</gene>
<dbReference type="RefSeq" id="WP_076658770.1">
    <property type="nucleotide sequence ID" value="NZ_FTPR01000001.1"/>
</dbReference>
<organism evidence="1 2">
    <name type="scientific">Yoonia rosea</name>
    <dbReference type="NCBI Taxonomy" id="287098"/>
    <lineage>
        <taxon>Bacteria</taxon>
        <taxon>Pseudomonadati</taxon>
        <taxon>Pseudomonadota</taxon>
        <taxon>Alphaproteobacteria</taxon>
        <taxon>Rhodobacterales</taxon>
        <taxon>Paracoccaceae</taxon>
        <taxon>Yoonia</taxon>
    </lineage>
</organism>
<reference evidence="2" key="1">
    <citation type="submission" date="2017-01" db="EMBL/GenBank/DDBJ databases">
        <authorList>
            <person name="Varghese N."/>
            <person name="Submissions S."/>
        </authorList>
    </citation>
    <scope>NUCLEOTIDE SEQUENCE [LARGE SCALE GENOMIC DNA]</scope>
    <source>
        <strain evidence="2">DSM 29591</strain>
    </source>
</reference>
<dbReference type="Gene3D" id="3.40.80.10">
    <property type="entry name" value="Peptidoglycan recognition protein-like"/>
    <property type="match status" value="1"/>
</dbReference>
<accession>A0A1R3WSF3</accession>
<dbReference type="GO" id="GO:0009253">
    <property type="term" value="P:peptidoglycan catabolic process"/>
    <property type="evidence" value="ECO:0007669"/>
    <property type="project" value="InterPro"/>
</dbReference>
<name>A0A1R3WSF3_9RHOB</name>
<keyword evidence="2" id="KW-1185">Reference proteome</keyword>
<evidence type="ECO:0008006" key="3">
    <source>
        <dbReference type="Google" id="ProtNLM"/>
    </source>
</evidence>
<dbReference type="Proteomes" id="UP000186997">
    <property type="component" value="Unassembled WGS sequence"/>
</dbReference>
<dbReference type="EMBL" id="FTPR01000001">
    <property type="protein sequence ID" value="SIT81218.1"/>
    <property type="molecule type" value="Genomic_DNA"/>
</dbReference>
<protein>
    <recommendedName>
        <fullName evidence="3">N-acetylmuramoyl-L-alanine amidase</fullName>
    </recommendedName>
</protein>